<organism evidence="11 12">
    <name type="scientific">Camelina sativa</name>
    <name type="common">False flax</name>
    <name type="synonym">Myagrum sativum</name>
    <dbReference type="NCBI Taxonomy" id="90675"/>
    <lineage>
        <taxon>Eukaryota</taxon>
        <taxon>Viridiplantae</taxon>
        <taxon>Streptophyta</taxon>
        <taxon>Embryophyta</taxon>
        <taxon>Tracheophyta</taxon>
        <taxon>Spermatophyta</taxon>
        <taxon>Magnoliopsida</taxon>
        <taxon>eudicotyledons</taxon>
        <taxon>Gunneridae</taxon>
        <taxon>Pentapetalae</taxon>
        <taxon>rosids</taxon>
        <taxon>malvids</taxon>
        <taxon>Brassicales</taxon>
        <taxon>Brassicaceae</taxon>
        <taxon>Camelineae</taxon>
        <taxon>Camelina</taxon>
    </lineage>
</organism>
<dbReference type="InterPro" id="IPR043502">
    <property type="entry name" value="DNA/RNA_pol_sf"/>
</dbReference>
<feature type="domain" description="Integrase zinc-binding" evidence="10">
    <location>
        <begin position="832"/>
        <end position="886"/>
    </location>
</feature>
<evidence type="ECO:0000256" key="7">
    <source>
        <dbReference type="SAM" id="MobiDB-lite"/>
    </source>
</evidence>
<feature type="domain" description="Reverse transcriptase RNase H-like" evidence="9">
    <location>
        <begin position="624"/>
        <end position="727"/>
    </location>
</feature>
<feature type="compositionally biased region" description="Low complexity" evidence="7">
    <location>
        <begin position="218"/>
        <end position="229"/>
    </location>
</feature>
<feature type="compositionally biased region" description="Polar residues" evidence="7">
    <location>
        <begin position="46"/>
        <end position="64"/>
    </location>
</feature>
<dbReference type="Pfam" id="PF17917">
    <property type="entry name" value="RT_RNaseH"/>
    <property type="match status" value="1"/>
</dbReference>
<keyword evidence="2" id="KW-0548">Nucleotidyltransferase</keyword>
<feature type="region of interest" description="Disordered" evidence="7">
    <location>
        <begin position="1"/>
        <end position="75"/>
    </location>
</feature>
<evidence type="ECO:0000256" key="4">
    <source>
        <dbReference type="ARBA" id="ARBA00022759"/>
    </source>
</evidence>
<dbReference type="Gene3D" id="1.10.340.70">
    <property type="match status" value="1"/>
</dbReference>
<dbReference type="PANTHER" id="PTHR37984">
    <property type="entry name" value="PROTEIN CBG26694"/>
    <property type="match status" value="1"/>
</dbReference>
<dbReference type="PANTHER" id="PTHR37984:SF5">
    <property type="entry name" value="PROTEIN NYNRIN-LIKE"/>
    <property type="match status" value="1"/>
</dbReference>
<reference evidence="11" key="1">
    <citation type="journal article" date="2014" name="Nat. Commun.">
        <title>The emerging biofuel crop Camelina sativa retains a highly undifferentiated hexaploid genome structure.</title>
        <authorList>
            <person name="Kagale S."/>
            <person name="Koh C."/>
            <person name="Nixon J."/>
            <person name="Bollina V."/>
            <person name="Clarke W.E."/>
            <person name="Tuteja R."/>
            <person name="Spillane C."/>
            <person name="Robinson S.J."/>
            <person name="Links M.G."/>
            <person name="Clarke C."/>
            <person name="Higgins E.E."/>
            <person name="Huebert T."/>
            <person name="Sharpe A.G."/>
            <person name="Parkin I.A."/>
        </authorList>
    </citation>
    <scope>NUCLEOTIDE SEQUENCE [LARGE SCALE GENOMIC DNA]</scope>
    <source>
        <strain evidence="11">cv. DH55</strain>
    </source>
</reference>
<feature type="compositionally biased region" description="Polar residues" evidence="7">
    <location>
        <begin position="230"/>
        <end position="249"/>
    </location>
</feature>
<dbReference type="SUPFAM" id="SSF56672">
    <property type="entry name" value="DNA/RNA polymerases"/>
    <property type="match status" value="1"/>
</dbReference>
<dbReference type="InterPro" id="IPR041588">
    <property type="entry name" value="Integrase_H2C2"/>
</dbReference>
<dbReference type="InterPro" id="IPR043128">
    <property type="entry name" value="Rev_trsase/Diguanyl_cyclase"/>
</dbReference>
<dbReference type="CDD" id="cd01647">
    <property type="entry name" value="RT_LTR"/>
    <property type="match status" value="1"/>
</dbReference>
<dbReference type="Proteomes" id="UP000694864">
    <property type="component" value="Chromosome 9"/>
</dbReference>
<feature type="compositionally biased region" description="Polar residues" evidence="7">
    <location>
        <begin position="14"/>
        <end position="39"/>
    </location>
</feature>
<feature type="region of interest" description="Disordered" evidence="7">
    <location>
        <begin position="159"/>
        <end position="284"/>
    </location>
</feature>
<dbReference type="InterPro" id="IPR050951">
    <property type="entry name" value="Retrovirus_Pol_polyprotein"/>
</dbReference>
<dbReference type="CDD" id="cd09274">
    <property type="entry name" value="RNase_HI_RT_Ty3"/>
    <property type="match status" value="1"/>
</dbReference>
<proteinExistence type="predicted"/>
<evidence type="ECO:0000259" key="8">
    <source>
        <dbReference type="Pfam" id="PF00078"/>
    </source>
</evidence>
<name>A0ABM1QF69_CAMSA</name>
<gene>
    <name evidence="12" type="primary">LOC109126351</name>
</gene>
<sequence length="1100" mass="126729">MDKLILELPLGQRFGNQQGSRPYSGNSQRSNFQGNSSGFTPKPEYQKQQQNSGFTRTYGNNSYQSPPPKSAETSKMEAMLEQLLQGQEQMTVTFNGKLDNVYTDLNGKQEGYLPSRTESNPKHSCNAVTLRSGKQLHPIPQKSQTDDLQELIDIDDEEDVSAEPVSTDTHGHRSAPKPCKVSDKIPEQGIDRHHSVETYEPESDQGNHEEEEVNYVYGNQGQRFGNQQGSRPYSGNSQRSNFLGNSSGFTPKPEYQKQQQNSGFTRTYGNNSFQSPPPKSAETSKMEAMLEQLLQGISPDLSLHRIHLEEGAKTSIEHQRRLNPNLQDVVKKEIMKLLNAGIIYPISDSNWVSLVHVVPKKGGVTVVKNDKNELIPTRTITGHRMCIDYRKLNAATRKDHFPLPFIDQMLERLANHPYYCFLDGYSGFFQIPIHPDDQEKTTFTCPYGTFAYRRMPFGLCNAPATFQRCMMSIFTDMIEDYMEVFMDDFSVYGSSFKSCLDNLCKVLARCEEKHLVLNWEKCHFMVRDGIVLGHRVSEAGIEVDRAKIEVMTSLQLPENVKAVRSFLGHAGFYRRFIKDFSKIARPLSALLCKDVKFEFTDECRIAFERIKQELVSAPIVQPPDWDLPFEVMCDASDFAVGAVLGQRKDKKLHAIYYASRTLDEAQINYATTKKELLAVVFAFEKFRSYLFGSKVIVHTDHAALRYLMQKKDAKPRLLRWILLLQEFDIEVRDKKGIENGVADHLSRIRIDDDVPIRDCLPEEHVYFVDTGSNQPWYADIANYLAAEVEPDQFTGYHKKRFLRELRRYYWDEPYLYKHCSDGVYRRCLAETEVPDVLFHFHGSDYAGHFATFKTVSKVLQAGFWWPTMFKDANEFVSRCDACQRKEKTVGVTRKDWAMKLDDALWAYRTAYKTPLGTTPFHLLYGKACHLPVELEHKAAWAVKLMNFDAKTASERRLVQLNELDELRFPAFENSKLYKERTKAYHDKKIISRQFEPNDQVLLYNSRLKLFLGKLRSCWSGPFTVQEVRPYGAIVLLNSKGEKFTVNGQRVKHYWQKLRYQTDTLKKFRLSLIRASIDRCCLEWASVDALMDRDEKTGHRV</sequence>
<keyword evidence="4" id="KW-0255">Endonuclease</keyword>
<dbReference type="Pfam" id="PF17921">
    <property type="entry name" value="Integrase_H2C2"/>
    <property type="match status" value="1"/>
</dbReference>
<evidence type="ECO:0000259" key="9">
    <source>
        <dbReference type="Pfam" id="PF17917"/>
    </source>
</evidence>
<dbReference type="GeneID" id="109126351"/>
<evidence type="ECO:0000256" key="2">
    <source>
        <dbReference type="ARBA" id="ARBA00022695"/>
    </source>
</evidence>
<feature type="compositionally biased region" description="Basic and acidic residues" evidence="7">
    <location>
        <begin position="180"/>
        <end position="197"/>
    </location>
</feature>
<feature type="compositionally biased region" description="Polar residues" evidence="7">
    <location>
        <begin position="256"/>
        <end position="274"/>
    </location>
</feature>
<evidence type="ECO:0000259" key="10">
    <source>
        <dbReference type="Pfam" id="PF17921"/>
    </source>
</evidence>
<evidence type="ECO:0000256" key="6">
    <source>
        <dbReference type="ARBA" id="ARBA00022918"/>
    </source>
</evidence>
<dbReference type="InterPro" id="IPR041373">
    <property type="entry name" value="RT_RNaseH"/>
</dbReference>
<keyword evidence="3" id="KW-0540">Nuclease</keyword>
<keyword evidence="1" id="KW-0808">Transferase</keyword>
<dbReference type="Gene3D" id="3.30.70.270">
    <property type="match status" value="2"/>
</dbReference>
<evidence type="ECO:0000313" key="12">
    <source>
        <dbReference type="RefSeq" id="XP_019085407.1"/>
    </source>
</evidence>
<dbReference type="InterPro" id="IPR000477">
    <property type="entry name" value="RT_dom"/>
</dbReference>
<keyword evidence="11" id="KW-1185">Reference proteome</keyword>
<keyword evidence="5" id="KW-0378">Hydrolase</keyword>
<reference evidence="12" key="2">
    <citation type="submission" date="2025-08" db="UniProtKB">
        <authorList>
            <consortium name="RefSeq"/>
        </authorList>
    </citation>
    <scope>IDENTIFICATION</scope>
    <source>
        <tissue evidence="12">Leaf</tissue>
    </source>
</reference>
<evidence type="ECO:0000256" key="3">
    <source>
        <dbReference type="ARBA" id="ARBA00022722"/>
    </source>
</evidence>
<evidence type="ECO:0000256" key="1">
    <source>
        <dbReference type="ARBA" id="ARBA00022679"/>
    </source>
</evidence>
<evidence type="ECO:0000313" key="11">
    <source>
        <dbReference type="Proteomes" id="UP000694864"/>
    </source>
</evidence>
<feature type="domain" description="Reverse transcriptase" evidence="8">
    <location>
        <begin position="380"/>
        <end position="535"/>
    </location>
</feature>
<feature type="compositionally biased region" description="Acidic residues" evidence="7">
    <location>
        <begin position="199"/>
        <end position="213"/>
    </location>
</feature>
<dbReference type="Gene3D" id="3.10.10.10">
    <property type="entry name" value="HIV Type 1 Reverse Transcriptase, subunit A, domain 1"/>
    <property type="match status" value="1"/>
</dbReference>
<dbReference type="Pfam" id="PF00078">
    <property type="entry name" value="RVT_1"/>
    <property type="match status" value="1"/>
</dbReference>
<dbReference type="RefSeq" id="XP_019085407.1">
    <property type="nucleotide sequence ID" value="XM_019229862.1"/>
</dbReference>
<accession>A0ABM1QF69</accession>
<evidence type="ECO:0000256" key="5">
    <source>
        <dbReference type="ARBA" id="ARBA00022801"/>
    </source>
</evidence>
<keyword evidence="6" id="KW-0695">RNA-directed DNA polymerase</keyword>
<protein>
    <submittedName>
        <fullName evidence="12">Uncharacterized protein LOC109126351</fullName>
    </submittedName>
</protein>